<evidence type="ECO:0000256" key="6">
    <source>
        <dbReference type="SAM" id="MobiDB-lite"/>
    </source>
</evidence>
<feature type="transmembrane region" description="Helical" evidence="7">
    <location>
        <begin position="106"/>
        <end position="124"/>
    </location>
</feature>
<sequence>MTTTPTARPPGTGAGPLYGLVFLLCLLGAEYYLLTHRGLATVPARQEQAAPARPAAPKPGAATPPAAGGQAIDPLGGLMSGDIMSGWEPKLQAQGEQLLAYGAGKALRGVLLLISVALIFIQAPPPQRPGKPRRVPRDPEQVRGPIIGMAAVGLLAGVGLLLVDGATGQLLEWGYPAAAVITLGAGFIAGQLKATTKETGDGLTAERLRIDTPYGIVLPVQGKRYINVPNPFRGVLVLGGAGAGKSYSVGEPIIEQFVAKGMCGLIYDFKFPVLAGAVQKALVHAGDQAEHLTHHVINFVDMERTEKVNPLRAADMPAISYAMEYSKTILTNLSPAGAKGGDNFFTDSAEQVFTAVIWFYRNNYPNLCTIPHVVATVLSPDILHVLSMLSKDSEARLLVQSIITAVENKADKQLAGIIASLQQAVAKIATPEISWVLAPDEAKGEGFSLNLNDPKAPRLLTVGNDPTLRTTFSPVIACIAAVALKLMNQQGKHPSFVLVDEGATIYVPGLEVIPATARSNKVAMVYMTQDMAQLNDAYGKDKAQVLVSNLNNHFFGKVNSLETAQLISNMVGKEEKEVVSVSAGKSMGGGKASGGRNLSQSVSLQERQVVRTQDVYNLQQGEFVGQVVEATQVFFQGKILRTELEGSFPIEPLATFGYGEGYPTPEQQAFVLRARANTMAELNQLGGVTPTQETPARKTGRTDRQERPVPANALQAVVRANHERITRDVMDVLGQYSNYLNPRKSTFNDPE</sequence>
<dbReference type="PANTHER" id="PTHR37937:SF1">
    <property type="entry name" value="CONJUGATIVE TRANSFER: DNA TRANSPORT"/>
    <property type="match status" value="1"/>
</dbReference>
<feature type="domain" description="TraD/TraG TraM recognition site" evidence="8">
    <location>
        <begin position="497"/>
        <end position="619"/>
    </location>
</feature>
<keyword evidence="3 7" id="KW-0812">Transmembrane</keyword>
<evidence type="ECO:0000256" key="7">
    <source>
        <dbReference type="SAM" id="Phobius"/>
    </source>
</evidence>
<evidence type="ECO:0000256" key="2">
    <source>
        <dbReference type="ARBA" id="ARBA00022475"/>
    </source>
</evidence>
<dbReference type="RefSeq" id="WP_138081597.1">
    <property type="nucleotide sequence ID" value="NZ_VAJM01000016.1"/>
</dbReference>
<dbReference type="SUPFAM" id="SSF52540">
    <property type="entry name" value="P-loop containing nucleoside triphosphate hydrolases"/>
    <property type="match status" value="1"/>
</dbReference>
<evidence type="ECO:0000256" key="3">
    <source>
        <dbReference type="ARBA" id="ARBA00022692"/>
    </source>
</evidence>
<gene>
    <name evidence="9" type="ORF">FDY95_23170</name>
</gene>
<dbReference type="GO" id="GO:0005886">
    <property type="term" value="C:plasma membrane"/>
    <property type="evidence" value="ECO:0007669"/>
    <property type="project" value="UniProtKB-SubCell"/>
</dbReference>
<organism evidence="9 10">
    <name type="scientific">Hymenobacter jeollabukensis</name>
    <dbReference type="NCBI Taxonomy" id="2025313"/>
    <lineage>
        <taxon>Bacteria</taxon>
        <taxon>Pseudomonadati</taxon>
        <taxon>Bacteroidota</taxon>
        <taxon>Cytophagia</taxon>
        <taxon>Cytophagales</taxon>
        <taxon>Hymenobacteraceae</taxon>
        <taxon>Hymenobacter</taxon>
    </lineage>
</organism>
<keyword evidence="5 7" id="KW-0472">Membrane</keyword>
<evidence type="ECO:0000313" key="10">
    <source>
        <dbReference type="Proteomes" id="UP000305517"/>
    </source>
</evidence>
<dbReference type="PANTHER" id="PTHR37937">
    <property type="entry name" value="CONJUGATIVE TRANSFER: DNA TRANSPORT"/>
    <property type="match status" value="1"/>
</dbReference>
<feature type="region of interest" description="Disordered" evidence="6">
    <location>
        <begin position="688"/>
        <end position="707"/>
    </location>
</feature>
<evidence type="ECO:0000313" key="9">
    <source>
        <dbReference type="EMBL" id="TLM88737.1"/>
    </source>
</evidence>
<name>A0A5R8WJ56_9BACT</name>
<keyword evidence="2" id="KW-1003">Cell membrane</keyword>
<protein>
    <submittedName>
        <fullName evidence="9">Type IV secretory system conjugative DNA transfer family protein</fullName>
    </submittedName>
</protein>
<proteinExistence type="predicted"/>
<dbReference type="Gene3D" id="3.40.50.300">
    <property type="entry name" value="P-loop containing nucleotide triphosphate hydrolases"/>
    <property type="match status" value="1"/>
</dbReference>
<dbReference type="Proteomes" id="UP000305517">
    <property type="component" value="Unassembled WGS sequence"/>
</dbReference>
<dbReference type="OrthoDB" id="102453at2"/>
<feature type="region of interest" description="Disordered" evidence="6">
    <location>
        <begin position="49"/>
        <end position="71"/>
    </location>
</feature>
<evidence type="ECO:0000256" key="4">
    <source>
        <dbReference type="ARBA" id="ARBA00022989"/>
    </source>
</evidence>
<feature type="transmembrane region" description="Helical" evidence="7">
    <location>
        <begin position="144"/>
        <end position="163"/>
    </location>
</feature>
<accession>A0A5R8WJ56</accession>
<feature type="transmembrane region" description="Helical" evidence="7">
    <location>
        <begin position="170"/>
        <end position="189"/>
    </location>
</feature>
<dbReference type="CDD" id="cd01127">
    <property type="entry name" value="TrwB_TraG_TraD_VirD4"/>
    <property type="match status" value="1"/>
</dbReference>
<keyword evidence="4 7" id="KW-1133">Transmembrane helix</keyword>
<dbReference type="EMBL" id="VAJM01000016">
    <property type="protein sequence ID" value="TLM88737.1"/>
    <property type="molecule type" value="Genomic_DNA"/>
</dbReference>
<keyword evidence="10" id="KW-1185">Reference proteome</keyword>
<evidence type="ECO:0000256" key="1">
    <source>
        <dbReference type="ARBA" id="ARBA00004651"/>
    </source>
</evidence>
<comment type="caution">
    <text evidence="9">The sequence shown here is derived from an EMBL/GenBank/DDBJ whole genome shotgun (WGS) entry which is preliminary data.</text>
</comment>
<comment type="subcellular location">
    <subcellularLocation>
        <location evidence="1">Cell membrane</location>
        <topology evidence="1">Multi-pass membrane protein</topology>
    </subcellularLocation>
</comment>
<reference evidence="9 10" key="1">
    <citation type="submission" date="2019-05" db="EMBL/GenBank/DDBJ databases">
        <title>Hymenobacter edaphi sp. nov., isolated from abandoned arsenic-contaminated farmland soil.</title>
        <authorList>
            <person name="Nie L."/>
        </authorList>
    </citation>
    <scope>NUCLEOTIDE SEQUENCE [LARGE SCALE GENOMIC DNA]</scope>
    <source>
        <strain evidence="9 10">1-3-3-8</strain>
    </source>
</reference>
<evidence type="ECO:0000259" key="8">
    <source>
        <dbReference type="Pfam" id="PF12696"/>
    </source>
</evidence>
<dbReference type="Pfam" id="PF12696">
    <property type="entry name" value="TraG-D_C"/>
    <property type="match status" value="1"/>
</dbReference>
<dbReference type="InterPro" id="IPR051539">
    <property type="entry name" value="T4SS-coupling_protein"/>
</dbReference>
<dbReference type="InterPro" id="IPR027417">
    <property type="entry name" value="P-loop_NTPase"/>
</dbReference>
<feature type="transmembrane region" description="Helical" evidence="7">
    <location>
        <begin position="15"/>
        <end position="34"/>
    </location>
</feature>
<dbReference type="InterPro" id="IPR032689">
    <property type="entry name" value="TraG-D_C"/>
</dbReference>
<evidence type="ECO:0000256" key="5">
    <source>
        <dbReference type="ARBA" id="ARBA00023136"/>
    </source>
</evidence>
<dbReference type="AlphaFoldDB" id="A0A5R8WJ56"/>